<accession>A0A2W5NMI9</accession>
<organism evidence="2 3">
    <name type="scientific">Novosphingobium pentaromativorans</name>
    <dbReference type="NCBI Taxonomy" id="205844"/>
    <lineage>
        <taxon>Bacteria</taxon>
        <taxon>Pseudomonadati</taxon>
        <taxon>Pseudomonadota</taxon>
        <taxon>Alphaproteobacteria</taxon>
        <taxon>Sphingomonadales</taxon>
        <taxon>Sphingomonadaceae</taxon>
        <taxon>Novosphingobium</taxon>
    </lineage>
</organism>
<proteinExistence type="predicted"/>
<dbReference type="EMBL" id="QFPX01000008">
    <property type="protein sequence ID" value="PZQ54692.1"/>
    <property type="molecule type" value="Genomic_DNA"/>
</dbReference>
<dbReference type="GO" id="GO:0003677">
    <property type="term" value="F:DNA binding"/>
    <property type="evidence" value="ECO:0007669"/>
    <property type="project" value="InterPro"/>
</dbReference>
<dbReference type="InterPro" id="IPR016032">
    <property type="entry name" value="Sig_transdc_resp-reg_C-effctor"/>
</dbReference>
<sequence>MLQGEDAALLVPLIEGLVEDPPWRRFLDALRARVAADYASLVFRPLPLGTPEARVIHLYSGQPSPPPVSRLYRESLYLRDPMPYHAMQEGRSHALHELLRFGDPRHDAYLDQLLAPSGMNHMRMIRFAEPGGVNGWITITRRDDEFAADVDGLLEDLAPHLRAALGSFVALERERMGAEIEREAVRRMNFGWVTLDGEGRVLDADPLGTRMLAGSTGLMRTRDGRLSAHETKLRRQLSEAIGELARDPDARPRALVLCREPWLDLLLVPSGRRMGTTRAAPAVLCYLHADHWSSADRCGQLAQLFDLTASEARLALALSRGLSIAEAGPEVGLTVESARTYSKRIYAKTGARGQADLVRFIHRSVLAIA</sequence>
<dbReference type="InterPro" id="IPR036388">
    <property type="entry name" value="WH-like_DNA-bd_sf"/>
</dbReference>
<evidence type="ECO:0000259" key="1">
    <source>
        <dbReference type="SMART" id="SM00421"/>
    </source>
</evidence>
<evidence type="ECO:0000313" key="3">
    <source>
        <dbReference type="Proteomes" id="UP000249082"/>
    </source>
</evidence>
<dbReference type="GO" id="GO:0006355">
    <property type="term" value="P:regulation of DNA-templated transcription"/>
    <property type="evidence" value="ECO:0007669"/>
    <property type="project" value="InterPro"/>
</dbReference>
<dbReference type="Gene3D" id="1.10.10.10">
    <property type="entry name" value="Winged helix-like DNA-binding domain superfamily/Winged helix DNA-binding domain"/>
    <property type="match status" value="1"/>
</dbReference>
<evidence type="ECO:0000313" key="2">
    <source>
        <dbReference type="EMBL" id="PZQ54692.1"/>
    </source>
</evidence>
<protein>
    <submittedName>
        <fullName evidence="2">Chemotaxis protein CheY</fullName>
    </submittedName>
</protein>
<dbReference type="AlphaFoldDB" id="A0A2W5NMI9"/>
<dbReference type="InterPro" id="IPR000792">
    <property type="entry name" value="Tscrpt_reg_LuxR_C"/>
</dbReference>
<feature type="domain" description="HTH luxR-type" evidence="1">
    <location>
        <begin position="304"/>
        <end position="361"/>
    </location>
</feature>
<name>A0A2W5NMI9_9SPHN</name>
<comment type="caution">
    <text evidence="2">The sequence shown here is derived from an EMBL/GenBank/DDBJ whole genome shotgun (WGS) entry which is preliminary data.</text>
</comment>
<dbReference type="SUPFAM" id="SSF46894">
    <property type="entry name" value="C-terminal effector domain of the bipartite response regulators"/>
    <property type="match status" value="1"/>
</dbReference>
<reference evidence="2 3" key="1">
    <citation type="submission" date="2017-08" db="EMBL/GenBank/DDBJ databases">
        <title>Infants hospitalized years apart are colonized by the same room-sourced microbial strains.</title>
        <authorList>
            <person name="Brooks B."/>
            <person name="Olm M.R."/>
            <person name="Firek B.A."/>
            <person name="Baker R."/>
            <person name="Thomas B.C."/>
            <person name="Morowitz M.J."/>
            <person name="Banfield J.F."/>
        </authorList>
    </citation>
    <scope>NUCLEOTIDE SEQUENCE [LARGE SCALE GENOMIC DNA]</scope>
    <source>
        <strain evidence="2">S2_005_002_R2_33</strain>
    </source>
</reference>
<gene>
    <name evidence="2" type="ORF">DI555_11720</name>
</gene>
<dbReference type="Proteomes" id="UP000249082">
    <property type="component" value="Unassembled WGS sequence"/>
</dbReference>
<dbReference type="SMART" id="SM00421">
    <property type="entry name" value="HTH_LUXR"/>
    <property type="match status" value="1"/>
</dbReference>